<dbReference type="AlphaFoldDB" id="A0A0V0RAY9"/>
<dbReference type="EMBL" id="JYDL01002221">
    <property type="protein sequence ID" value="KRX11434.1"/>
    <property type="molecule type" value="Genomic_DNA"/>
</dbReference>
<organism evidence="1 2">
    <name type="scientific">Trichinella nelsoni</name>
    <dbReference type="NCBI Taxonomy" id="6336"/>
    <lineage>
        <taxon>Eukaryota</taxon>
        <taxon>Metazoa</taxon>
        <taxon>Ecdysozoa</taxon>
        <taxon>Nematoda</taxon>
        <taxon>Enoplea</taxon>
        <taxon>Dorylaimia</taxon>
        <taxon>Trichinellida</taxon>
        <taxon>Trichinellidae</taxon>
        <taxon>Trichinella</taxon>
    </lineage>
</organism>
<dbReference type="OrthoDB" id="10406406at2759"/>
<sequence length="75" mass="8225">MLGCPARDGSCLILTFEPSFMVISRVCQSTVLTNESKKFVPRTPGTTRFLTIITGTRPLQRPSCNGTTPTPLMHI</sequence>
<evidence type="ECO:0000313" key="1">
    <source>
        <dbReference type="EMBL" id="KRX11434.1"/>
    </source>
</evidence>
<proteinExistence type="predicted"/>
<feature type="non-terminal residue" evidence="1">
    <location>
        <position position="75"/>
    </location>
</feature>
<evidence type="ECO:0000313" key="2">
    <source>
        <dbReference type="Proteomes" id="UP000054630"/>
    </source>
</evidence>
<protein>
    <submittedName>
        <fullName evidence="1">Uncharacterized protein</fullName>
    </submittedName>
</protein>
<gene>
    <name evidence="1" type="ORF">T07_14356</name>
</gene>
<comment type="caution">
    <text evidence="1">The sequence shown here is derived from an EMBL/GenBank/DDBJ whole genome shotgun (WGS) entry which is preliminary data.</text>
</comment>
<dbReference type="Proteomes" id="UP000054630">
    <property type="component" value="Unassembled WGS sequence"/>
</dbReference>
<keyword evidence="2" id="KW-1185">Reference proteome</keyword>
<dbReference type="STRING" id="6336.A0A0V0RAY9"/>
<name>A0A0V0RAY9_9BILA</name>
<reference evidence="1 2" key="1">
    <citation type="submission" date="2015-01" db="EMBL/GenBank/DDBJ databases">
        <title>Evolution of Trichinella species and genotypes.</title>
        <authorList>
            <person name="Korhonen P.K."/>
            <person name="Edoardo P."/>
            <person name="Giuseppe L.R."/>
            <person name="Gasser R.B."/>
        </authorList>
    </citation>
    <scope>NUCLEOTIDE SEQUENCE [LARGE SCALE GENOMIC DNA]</scope>
    <source>
        <strain evidence="1">ISS37</strain>
    </source>
</reference>
<accession>A0A0V0RAY9</accession>